<protein>
    <submittedName>
        <fullName evidence="1">Uncharacterized protein</fullName>
    </submittedName>
</protein>
<reference evidence="1" key="1">
    <citation type="submission" date="2020-04" db="EMBL/GenBank/DDBJ databases">
        <authorList>
            <person name="Chiriac C."/>
            <person name="Salcher M."/>
            <person name="Ghai R."/>
            <person name="Kavagutti S V."/>
        </authorList>
    </citation>
    <scope>NUCLEOTIDE SEQUENCE</scope>
</reference>
<name>A0A6J5L2T6_9CAUD</name>
<sequence length="95" mass="10636">MPKTIASYTHAPDAPPPFVNAEPGAYYVSVRRGTRDSLALGPFPMHQQALDRVDDVRAFCENHDPAAYWDAYGTCRWRAPEPAPAGKLNHWLLED</sequence>
<accession>A0A6J5L2T6</accession>
<organism evidence="1">
    <name type="scientific">uncultured Caudovirales phage</name>
    <dbReference type="NCBI Taxonomy" id="2100421"/>
    <lineage>
        <taxon>Viruses</taxon>
        <taxon>Duplodnaviria</taxon>
        <taxon>Heunggongvirae</taxon>
        <taxon>Uroviricota</taxon>
        <taxon>Caudoviricetes</taxon>
        <taxon>Peduoviridae</taxon>
        <taxon>Maltschvirus</taxon>
        <taxon>Maltschvirus maltsch</taxon>
    </lineage>
</organism>
<gene>
    <name evidence="1" type="ORF">UFOVP114_92</name>
</gene>
<evidence type="ECO:0000313" key="1">
    <source>
        <dbReference type="EMBL" id="CAB4128854.1"/>
    </source>
</evidence>
<proteinExistence type="predicted"/>
<dbReference type="EMBL" id="LR796230">
    <property type="protein sequence ID" value="CAB4128854.1"/>
    <property type="molecule type" value="Genomic_DNA"/>
</dbReference>